<accession>A0A1G5RUW2</accession>
<proteinExistence type="predicted"/>
<dbReference type="AlphaFoldDB" id="A0A1G5RUW2"/>
<sequence>MGNIECTTEDLKAATVYFHKYLSLRNMLLRGQLEREDFEDFMTYEEKKLSKKAVELTEIMAEAIAEDTAKMMSESKSKSFEEFLQLLENISY</sequence>
<name>A0A1G5RUW2_PSEXY</name>
<evidence type="ECO:0000313" key="2">
    <source>
        <dbReference type="Proteomes" id="UP000199428"/>
    </source>
</evidence>
<protein>
    <submittedName>
        <fullName evidence="1">Uncharacterized protein</fullName>
    </submittedName>
</protein>
<dbReference type="RefSeq" id="WP_090161511.1">
    <property type="nucleotide sequence ID" value="NZ_FMWK01000003.1"/>
</dbReference>
<gene>
    <name evidence="1" type="ORF">SAMN02910350_00830</name>
</gene>
<dbReference type="Proteomes" id="UP000199428">
    <property type="component" value="Unassembled WGS sequence"/>
</dbReference>
<dbReference type="EMBL" id="FMWK01000003">
    <property type="protein sequence ID" value="SCZ77510.1"/>
    <property type="molecule type" value="Genomic_DNA"/>
</dbReference>
<organism evidence="1 2">
    <name type="scientific">Pseudobutyrivibrio xylanivorans</name>
    <dbReference type="NCBI Taxonomy" id="185007"/>
    <lineage>
        <taxon>Bacteria</taxon>
        <taxon>Bacillati</taxon>
        <taxon>Bacillota</taxon>
        <taxon>Clostridia</taxon>
        <taxon>Lachnospirales</taxon>
        <taxon>Lachnospiraceae</taxon>
        <taxon>Pseudobutyrivibrio</taxon>
    </lineage>
</organism>
<reference evidence="1 2" key="1">
    <citation type="submission" date="2016-10" db="EMBL/GenBank/DDBJ databases">
        <authorList>
            <person name="de Groot N.N."/>
        </authorList>
    </citation>
    <scope>NUCLEOTIDE SEQUENCE [LARGE SCALE GENOMIC DNA]</scope>
    <source>
        <strain evidence="1 2">DSM 10317</strain>
    </source>
</reference>
<evidence type="ECO:0000313" key="1">
    <source>
        <dbReference type="EMBL" id="SCZ77510.1"/>
    </source>
</evidence>